<feature type="transmembrane region" description="Helical" evidence="12">
    <location>
        <begin position="130"/>
        <end position="148"/>
    </location>
</feature>
<reference evidence="15" key="1">
    <citation type="submission" date="2015-05" db="EMBL/GenBank/DDBJ databases">
        <authorList>
            <person name="Urmite Genomes"/>
        </authorList>
    </citation>
    <scope>NUCLEOTIDE SEQUENCE [LARGE SCALE GENOMIC DNA]</scope>
    <source>
        <strain evidence="15">LF1</strain>
    </source>
</reference>
<protein>
    <submittedName>
        <fullName evidence="14">Phosphoglycerol transferase</fullName>
    </submittedName>
</protein>
<feature type="domain" description="Sulfatase N-terminal" evidence="13">
    <location>
        <begin position="253"/>
        <end position="542"/>
    </location>
</feature>
<feature type="binding site" evidence="10">
    <location>
        <position position="419"/>
    </location>
    <ligand>
        <name>substrate</name>
    </ligand>
</feature>
<evidence type="ECO:0000256" key="9">
    <source>
        <dbReference type="PIRSR" id="PIRSR005091-1"/>
    </source>
</evidence>
<keyword evidence="6 12" id="KW-1133">Transmembrane helix</keyword>
<keyword evidence="14" id="KW-0808">Transferase</keyword>
<dbReference type="GO" id="GO:0005886">
    <property type="term" value="C:plasma membrane"/>
    <property type="evidence" value="ECO:0007669"/>
    <property type="project" value="UniProtKB-SubCell"/>
</dbReference>
<comment type="subcellular location">
    <subcellularLocation>
        <location evidence="1">Cell membrane</location>
        <topology evidence="1">Multi-pass membrane protein</topology>
    </subcellularLocation>
</comment>
<evidence type="ECO:0000256" key="1">
    <source>
        <dbReference type="ARBA" id="ARBA00004651"/>
    </source>
</evidence>
<proteinExistence type="inferred from homology"/>
<evidence type="ECO:0000313" key="15">
    <source>
        <dbReference type="Proteomes" id="UP000199087"/>
    </source>
</evidence>
<feature type="transmembrane region" description="Helical" evidence="12">
    <location>
        <begin position="160"/>
        <end position="178"/>
    </location>
</feature>
<dbReference type="OrthoDB" id="5901192at2"/>
<comment type="pathway">
    <text evidence="2">Cell wall biogenesis; lipoteichoic acid biosynthesis.</text>
</comment>
<dbReference type="RefSeq" id="WP_090629404.1">
    <property type="nucleotide sequence ID" value="NZ_CVRB01000001.1"/>
</dbReference>
<sequence length="650" mass="74908">MNFAYQKVRNIFNKNISFFFLAVFFLWIKTYLAQLTQFKLGVDGPFQEFLLFINPLGSSLLFLGIALFFKGRKKYTWLMIIYFLMSLLLYSNILYYRFFNDFITLPTLTQTSNFGDVSSSVVSLLKPYDFLFFIDFIILIVLYKYRFSKMEDFNWDRRKMSALFSLTLAITCTNIGLAEIDRPELLTRGFDRNYIVKYLGMYNYAIYDTIQSTKASTERVLANSNDITEVLNYTKSNYAEPNPEYFGAAKGMNVIYYHLESFQNFLINYKLHGEEVTPFLDSLTKDPNTMYFDNFFHQTAHGKTSDAEFMLENSLYGLPQGSAFVTKSLNTYQAAPAILDQHGYTTAVFHGNTGSFWNRNEMYKSLGYDKFFDSSYYNMNPEDLAQYGLMDKPFIKQTIPMLQTLPQPFYTKLITVSNHFPYTIDKKDTTIAPDNTGVPSVDRYFQTARYADEALRQFFAYLKSSGLYDHTVVIIYGDHYGISRDNDSQMSQVIGKQITPFDDAGLQRVPLFIHVPGMNGGVNHEYGGQIDVLPTLLHLLGIDTKNYVQFGTDLLSNQHEQLVPFRNGDFVSPTISSVGGKYYDSTTGLELPTDRMAEANKDQQIVDEKLSLSDKVVNEDLLRFYTPKGFTPVDRTKYNYQKTQNSQTNQ</sequence>
<evidence type="ECO:0000256" key="4">
    <source>
        <dbReference type="ARBA" id="ARBA00022475"/>
    </source>
</evidence>
<evidence type="ECO:0000259" key="13">
    <source>
        <dbReference type="Pfam" id="PF00884"/>
    </source>
</evidence>
<keyword evidence="4 8" id="KW-1003">Cell membrane</keyword>
<evidence type="ECO:0000256" key="12">
    <source>
        <dbReference type="SAM" id="Phobius"/>
    </source>
</evidence>
<dbReference type="PANTHER" id="PTHR47371">
    <property type="entry name" value="LIPOTEICHOIC ACID SYNTHASE"/>
    <property type="match status" value="1"/>
</dbReference>
<dbReference type="Proteomes" id="UP000199087">
    <property type="component" value="Unassembled WGS sequence"/>
</dbReference>
<dbReference type="SUPFAM" id="SSF53649">
    <property type="entry name" value="Alkaline phosphatase-like"/>
    <property type="match status" value="1"/>
</dbReference>
<dbReference type="AlphaFoldDB" id="A0A0U1NQD6"/>
<gene>
    <name evidence="14" type="ORF">BN000_00086</name>
</gene>
<dbReference type="Pfam" id="PF00884">
    <property type="entry name" value="Sulfatase"/>
    <property type="match status" value="1"/>
</dbReference>
<evidence type="ECO:0000313" key="14">
    <source>
        <dbReference type="EMBL" id="CRK80205.1"/>
    </source>
</evidence>
<keyword evidence="10" id="KW-0479">Metal-binding</keyword>
<dbReference type="InterPro" id="IPR012160">
    <property type="entry name" value="LtaS-like"/>
</dbReference>
<comment type="similarity">
    <text evidence="3 8">Belongs to the LTA synthase family.</text>
</comment>
<dbReference type="PANTHER" id="PTHR47371:SF3">
    <property type="entry name" value="PHOSPHOGLYCEROL TRANSFERASE I"/>
    <property type="match status" value="1"/>
</dbReference>
<dbReference type="GO" id="GO:0016740">
    <property type="term" value="F:transferase activity"/>
    <property type="evidence" value="ECO:0007669"/>
    <property type="project" value="UniProtKB-KW"/>
</dbReference>
<feature type="binding site" evidence="11">
    <location>
        <position position="479"/>
    </location>
    <ligand>
        <name>Mn(2+)</name>
        <dbReference type="ChEBI" id="CHEBI:29035"/>
    </ligand>
</feature>
<feature type="transmembrane region" description="Helical" evidence="12">
    <location>
        <begin position="12"/>
        <end position="29"/>
    </location>
</feature>
<feature type="binding site" evidence="11">
    <location>
        <position position="304"/>
    </location>
    <ligand>
        <name>Mn(2+)</name>
        <dbReference type="ChEBI" id="CHEBI:29035"/>
    </ligand>
</feature>
<feature type="transmembrane region" description="Helical" evidence="12">
    <location>
        <begin position="49"/>
        <end position="69"/>
    </location>
</feature>
<feature type="binding site" evidence="11">
    <location>
        <position position="478"/>
    </location>
    <ligand>
        <name>Mn(2+)</name>
        <dbReference type="ChEBI" id="CHEBI:29035"/>
    </ligand>
</feature>
<evidence type="ECO:0000256" key="6">
    <source>
        <dbReference type="ARBA" id="ARBA00022989"/>
    </source>
</evidence>
<dbReference type="STRING" id="1499688.BN000_00086"/>
<evidence type="ECO:0000256" key="10">
    <source>
        <dbReference type="PIRSR" id="PIRSR005091-2"/>
    </source>
</evidence>
<keyword evidence="5 12" id="KW-0812">Transmembrane</keyword>
<evidence type="ECO:0000256" key="7">
    <source>
        <dbReference type="ARBA" id="ARBA00023136"/>
    </source>
</evidence>
<feature type="binding site" evidence="11">
    <location>
        <position position="260"/>
    </location>
    <ligand>
        <name>Mn(2+)</name>
        <dbReference type="ChEBI" id="CHEBI:29035"/>
    </ligand>
</feature>
<evidence type="ECO:0000256" key="2">
    <source>
        <dbReference type="ARBA" id="ARBA00004936"/>
    </source>
</evidence>
<dbReference type="Gene3D" id="3.40.720.10">
    <property type="entry name" value="Alkaline Phosphatase, subunit A"/>
    <property type="match status" value="1"/>
</dbReference>
<dbReference type="PIRSF" id="PIRSF005091">
    <property type="entry name" value="Mmb_sulf_HI1246"/>
    <property type="match status" value="1"/>
</dbReference>
<dbReference type="EMBL" id="CVRB01000001">
    <property type="protein sequence ID" value="CRK80205.1"/>
    <property type="molecule type" value="Genomic_DNA"/>
</dbReference>
<keyword evidence="10" id="KW-0464">Manganese</keyword>
<keyword evidence="15" id="KW-1185">Reference proteome</keyword>
<dbReference type="CDD" id="cd16015">
    <property type="entry name" value="LTA_synthase"/>
    <property type="match status" value="1"/>
</dbReference>
<evidence type="ECO:0000256" key="8">
    <source>
        <dbReference type="PIRNR" id="PIRNR005091"/>
    </source>
</evidence>
<dbReference type="InterPro" id="IPR017850">
    <property type="entry name" value="Alkaline_phosphatase_core_sf"/>
</dbReference>
<organism evidence="14 15">
    <name type="scientific">Neobacillus massiliamazoniensis</name>
    <dbReference type="NCBI Taxonomy" id="1499688"/>
    <lineage>
        <taxon>Bacteria</taxon>
        <taxon>Bacillati</taxon>
        <taxon>Bacillota</taxon>
        <taxon>Bacilli</taxon>
        <taxon>Bacillales</taxon>
        <taxon>Bacillaceae</taxon>
        <taxon>Neobacillus</taxon>
    </lineage>
</organism>
<keyword evidence="7 8" id="KW-0472">Membrane</keyword>
<name>A0A0U1NQD6_9BACI</name>
<feature type="active site" evidence="9">
    <location>
        <position position="304"/>
    </location>
</feature>
<dbReference type="InterPro" id="IPR000917">
    <property type="entry name" value="Sulfatase_N"/>
</dbReference>
<evidence type="ECO:0000256" key="5">
    <source>
        <dbReference type="ARBA" id="ARBA00022692"/>
    </source>
</evidence>
<feature type="transmembrane region" description="Helical" evidence="12">
    <location>
        <begin position="76"/>
        <end position="98"/>
    </location>
</feature>
<dbReference type="Gene3D" id="3.30.1120.170">
    <property type="match status" value="1"/>
</dbReference>
<accession>A0A0U1NQD6</accession>
<dbReference type="InterPro" id="IPR050448">
    <property type="entry name" value="OpgB/LTA_synthase_biosynth"/>
</dbReference>
<evidence type="ECO:0000256" key="3">
    <source>
        <dbReference type="ARBA" id="ARBA00009983"/>
    </source>
</evidence>
<dbReference type="GO" id="GO:0046872">
    <property type="term" value="F:metal ion binding"/>
    <property type="evidence" value="ECO:0007669"/>
    <property type="project" value="UniProtKB-KW"/>
</dbReference>
<evidence type="ECO:0000256" key="11">
    <source>
        <dbReference type="PIRSR" id="PIRSR005091-3"/>
    </source>
</evidence>